<comment type="similarity">
    <text evidence="1">Belongs to the glycosyl hydrolase 5 (cellulase A) family.</text>
</comment>
<feature type="region of interest" description="Disordered" evidence="4">
    <location>
        <begin position="241"/>
        <end position="282"/>
    </location>
</feature>
<evidence type="ECO:0000256" key="2">
    <source>
        <dbReference type="ARBA" id="ARBA00022801"/>
    </source>
</evidence>
<feature type="signal peptide" evidence="5">
    <location>
        <begin position="1"/>
        <end position="24"/>
    </location>
</feature>
<dbReference type="Gene3D" id="3.20.20.80">
    <property type="entry name" value="Glycosidases"/>
    <property type="match status" value="1"/>
</dbReference>
<evidence type="ECO:0000313" key="8">
    <source>
        <dbReference type="EMBL" id="CAJ1499138.1"/>
    </source>
</evidence>
<dbReference type="InterPro" id="IPR017853">
    <property type="entry name" value="GH"/>
</dbReference>
<keyword evidence="3" id="KW-0326">Glycosidase</keyword>
<organism evidence="8 9">
    <name type="scientific">[Mycobacterium] holstebronense</name>
    <dbReference type="NCBI Taxonomy" id="3064288"/>
    <lineage>
        <taxon>Bacteria</taxon>
        <taxon>Bacillati</taxon>
        <taxon>Actinomycetota</taxon>
        <taxon>Actinomycetes</taxon>
        <taxon>Mycobacteriales</taxon>
        <taxon>Mycobacteriaceae</taxon>
        <taxon>Mycolicibacterium</taxon>
    </lineage>
</organism>
<gene>
    <name evidence="8" type="ORF">MU0102_000899</name>
</gene>
<dbReference type="InterPro" id="IPR001547">
    <property type="entry name" value="Glyco_hydro_5"/>
</dbReference>
<dbReference type="SUPFAM" id="SSF51445">
    <property type="entry name" value="(Trans)glycosidases"/>
    <property type="match status" value="1"/>
</dbReference>
<dbReference type="InterPro" id="IPR013780">
    <property type="entry name" value="Glyco_hydro_b"/>
</dbReference>
<sequence length="764" mass="75578">MTVAIATLLELAILPLAAAPAARADVVDEVLDQLLAPFVDAATNGLDGAALTTPAAWDTFFDSAHWEAVFADLGWPGSGDASTFDATAWFDENLYTPLHDGIENWIHSATPTPLLDGLNQLSEAVGLGPMVADGADGTAQHVDGYAGGWLFGDGGAGYDATGAQVAGGAGGTAGLLGNGGVGGAGGAGAAGGAGGAGGVLLGVGGAGGAGGDASGATGGVGGVGGHAAGVLFGIGGAGGHGGSGADGSHGGDGGDGIGLLGSGGHGGDGGDSGVGGPATGLPALGGAGGNGSALGTHGAVGHFGADPTRAPVGPAALASTGGWITNADGQVVILHGLNEVYKLAPYEPSAIGFSDDDAAFLADNGFNVVRLGVIWAGVEPQPGVFDDAYLASIAQTVQILHNHGITAILDMHQDDYAGKFAGEGAPDWAAQDGGLPNLDFGFLLNGLLNPASNHAWDAFWSNSHAPDQVGLQNHYALMWEHVADYFKGNPGVAGYGIMNEPAAGSQTLSSLFNSHFGTQELTPFYNQVDAAIRAVDPHTPVYFEPEVINGIAFPINLGTVDDPNTVFSFHNYLGYVGPLTDIAVNNAIAYANAHGIPSFMSEFGSGGSFDTIGATMGAADKNFIGWTEWEYSDRGDITTTGGGHGWLVHDPAVAPTGDNVDAAKLGLLAEPYPQLVSGTPTSWSVVDGALHFSFSTVMANGSGSFAAGSITTISVPTLAYPDGYDVVVNGGHVVSAANAAVLAVASDSGATTVSVVVSPAAATG</sequence>
<reference evidence="8 9" key="1">
    <citation type="submission" date="2023-08" db="EMBL/GenBank/DDBJ databases">
        <authorList>
            <person name="Folkvardsen B D."/>
            <person name="Norman A."/>
        </authorList>
    </citation>
    <scope>NUCLEOTIDE SEQUENCE [LARGE SCALE GENOMIC DNA]</scope>
    <source>
        <strain evidence="8 9">Mu0102</strain>
    </source>
</reference>
<feature type="domain" description="Glycoside hydrolase family 5 C-terminal" evidence="7">
    <location>
        <begin position="671"/>
        <end position="756"/>
    </location>
</feature>
<dbReference type="InterPro" id="IPR041036">
    <property type="entry name" value="GH5_C"/>
</dbReference>
<dbReference type="Gene3D" id="2.60.40.1180">
    <property type="entry name" value="Golgi alpha-mannosidase II"/>
    <property type="match status" value="1"/>
</dbReference>
<keyword evidence="9" id="KW-1185">Reference proteome</keyword>
<feature type="domain" description="Glycoside hydrolase family 5" evidence="6">
    <location>
        <begin position="354"/>
        <end position="633"/>
    </location>
</feature>
<evidence type="ECO:0000256" key="3">
    <source>
        <dbReference type="ARBA" id="ARBA00023295"/>
    </source>
</evidence>
<accession>A0ABM9LHG9</accession>
<evidence type="ECO:0000313" key="9">
    <source>
        <dbReference type="Proteomes" id="UP001190464"/>
    </source>
</evidence>
<evidence type="ECO:0000259" key="7">
    <source>
        <dbReference type="Pfam" id="PF18564"/>
    </source>
</evidence>
<dbReference type="InterPro" id="IPR048996">
    <property type="entry name" value="PGRS_rpt"/>
</dbReference>
<dbReference type="PANTHER" id="PTHR31308:SF3">
    <property type="entry name" value="ENDOGLYCOCERAMIDASE"/>
    <property type="match status" value="1"/>
</dbReference>
<keyword evidence="2" id="KW-0378">Hydrolase</keyword>
<dbReference type="Pfam" id="PF18564">
    <property type="entry name" value="Glyco_hydro_5_C"/>
    <property type="match status" value="1"/>
</dbReference>
<dbReference type="InterPro" id="IPR052066">
    <property type="entry name" value="Glycosphingolipid_Hydrolases"/>
</dbReference>
<dbReference type="Pfam" id="PF21526">
    <property type="entry name" value="PGRS"/>
    <property type="match status" value="1"/>
</dbReference>
<dbReference type="PANTHER" id="PTHR31308">
    <property type="match status" value="1"/>
</dbReference>
<feature type="chain" id="PRO_5046725769" evidence="5">
    <location>
        <begin position="25"/>
        <end position="764"/>
    </location>
</feature>
<name>A0ABM9LHG9_9MYCO</name>
<evidence type="ECO:0000256" key="5">
    <source>
        <dbReference type="SAM" id="SignalP"/>
    </source>
</evidence>
<dbReference type="EMBL" id="OY726398">
    <property type="protein sequence ID" value="CAJ1499138.1"/>
    <property type="molecule type" value="Genomic_DNA"/>
</dbReference>
<dbReference type="Pfam" id="PF00150">
    <property type="entry name" value="Cellulase"/>
    <property type="match status" value="1"/>
</dbReference>
<dbReference type="RefSeq" id="WP_308485798.1">
    <property type="nucleotide sequence ID" value="NZ_OY726398.1"/>
</dbReference>
<dbReference type="Proteomes" id="UP001190464">
    <property type="component" value="Chromosome"/>
</dbReference>
<evidence type="ECO:0000256" key="4">
    <source>
        <dbReference type="SAM" id="MobiDB-lite"/>
    </source>
</evidence>
<evidence type="ECO:0000259" key="6">
    <source>
        <dbReference type="Pfam" id="PF00150"/>
    </source>
</evidence>
<protein>
    <submittedName>
        <fullName evidence="8">Cellulase family glycosylhydrolase</fullName>
    </submittedName>
</protein>
<keyword evidence="5" id="KW-0732">Signal</keyword>
<proteinExistence type="inferred from homology"/>
<evidence type="ECO:0000256" key="1">
    <source>
        <dbReference type="ARBA" id="ARBA00005641"/>
    </source>
</evidence>